<evidence type="ECO:0000259" key="8">
    <source>
        <dbReference type="Pfam" id="PF01058"/>
    </source>
</evidence>
<dbReference type="InterPro" id="IPR006137">
    <property type="entry name" value="NADH_UbQ_OxRdtase-like_20kDa"/>
</dbReference>
<dbReference type="Gene3D" id="3.40.50.12280">
    <property type="match status" value="1"/>
</dbReference>
<keyword evidence="6 7" id="KW-0411">Iron-sulfur</keyword>
<proteinExistence type="inferred from homology"/>
<dbReference type="EMBL" id="AP028907">
    <property type="protein sequence ID" value="BES81952.1"/>
    <property type="molecule type" value="Genomic_DNA"/>
</dbReference>
<keyword evidence="3 7" id="KW-0004">4Fe-4S</keyword>
<keyword evidence="5 7" id="KW-0408">Iron</keyword>
<comment type="cofactor">
    <cofactor evidence="1">
        <name>[4Fe-4S] cluster</name>
        <dbReference type="ChEBI" id="CHEBI:49883"/>
    </cofactor>
</comment>
<evidence type="ECO:0000256" key="5">
    <source>
        <dbReference type="ARBA" id="ARBA00023004"/>
    </source>
</evidence>
<dbReference type="NCBIfam" id="NF005012">
    <property type="entry name" value="PRK06411.1"/>
    <property type="match status" value="1"/>
</dbReference>
<accession>A0ABM8IWM6</accession>
<keyword evidence="7" id="KW-0520">NAD</keyword>
<evidence type="ECO:0000256" key="3">
    <source>
        <dbReference type="ARBA" id="ARBA00022485"/>
    </source>
</evidence>
<evidence type="ECO:0000256" key="4">
    <source>
        <dbReference type="ARBA" id="ARBA00022723"/>
    </source>
</evidence>
<sequence length="159" mass="17523">MQDQQHRKTAFALKMLTRSPWIMHFNTGACNGCDIEVVAALTPLYDPERFGIKLAPNPRHADIIVVTGALTKKAAERLRRLYEQTPDPKYVVAVGTCAISGNVFRHSYSVIGGVDKAVPVDLYIPGCPPRPDAIIQGIVELLKRARKEAEEIEAEAAED</sequence>
<evidence type="ECO:0000256" key="6">
    <source>
        <dbReference type="ARBA" id="ARBA00023014"/>
    </source>
</evidence>
<dbReference type="Proteomes" id="UP001341135">
    <property type="component" value="Chromosome"/>
</dbReference>
<comment type="similarity">
    <text evidence="2 7">Belongs to the complex I 20 kDa subunit family.</text>
</comment>
<evidence type="ECO:0000313" key="9">
    <source>
        <dbReference type="EMBL" id="BES81952.1"/>
    </source>
</evidence>
<keyword evidence="10" id="KW-1185">Reference proteome</keyword>
<evidence type="ECO:0000256" key="1">
    <source>
        <dbReference type="ARBA" id="ARBA00001966"/>
    </source>
</evidence>
<name>A0ABM8IWM6_9CREN</name>
<protein>
    <submittedName>
        <fullName evidence="9">NADH-quinone oxidoreductase subunit B family protein</fullName>
    </submittedName>
</protein>
<dbReference type="PROSITE" id="PS01150">
    <property type="entry name" value="COMPLEX1_20K"/>
    <property type="match status" value="1"/>
</dbReference>
<dbReference type="InterPro" id="IPR006138">
    <property type="entry name" value="NADH_UQ_OxRdtase_20Kd_su"/>
</dbReference>
<dbReference type="InterPro" id="IPR052375">
    <property type="entry name" value="Complex_I_20kDa-like"/>
</dbReference>
<dbReference type="PANTHER" id="PTHR42989:SF1">
    <property type="entry name" value="FORMATE HYDROGENLYASE SUBUNIT 7-RELATED"/>
    <property type="match status" value="1"/>
</dbReference>
<gene>
    <name evidence="9" type="ORF">PABY_15190</name>
</gene>
<dbReference type="NCBIfam" id="TIGR01957">
    <property type="entry name" value="nuoB_fam"/>
    <property type="match status" value="1"/>
</dbReference>
<evidence type="ECO:0000313" key="10">
    <source>
        <dbReference type="Proteomes" id="UP001341135"/>
    </source>
</evidence>
<evidence type="ECO:0000256" key="7">
    <source>
        <dbReference type="RuleBase" id="RU004464"/>
    </source>
</evidence>
<organism evidence="9 10">
    <name type="scientific">Pyrodictium abyssi</name>
    <dbReference type="NCBI Taxonomy" id="54256"/>
    <lineage>
        <taxon>Archaea</taxon>
        <taxon>Thermoproteota</taxon>
        <taxon>Thermoprotei</taxon>
        <taxon>Desulfurococcales</taxon>
        <taxon>Pyrodictiaceae</taxon>
        <taxon>Pyrodictium</taxon>
    </lineage>
</organism>
<reference evidence="9 10" key="1">
    <citation type="submission" date="2023-09" db="EMBL/GenBank/DDBJ databases">
        <title>Pyrofollis japonicus gen. nov. sp. nov., a novel member of the family Pyrodictiaceae isolated from the Iheya North hydrothermal field.</title>
        <authorList>
            <person name="Miyazaki U."/>
            <person name="Sanari M."/>
            <person name="Tame A."/>
            <person name="Kitajima M."/>
            <person name="Okamoto A."/>
            <person name="Sawayama S."/>
            <person name="Miyazaki J."/>
            <person name="Takai K."/>
            <person name="Nakagawa S."/>
        </authorList>
    </citation>
    <scope>NUCLEOTIDE SEQUENCE [LARGE SCALE GENOMIC DNA]</scope>
    <source>
        <strain evidence="9 10">AV2</strain>
    </source>
</reference>
<feature type="domain" description="NADH:ubiquinone oxidoreductase-like 20kDa subunit" evidence="8">
    <location>
        <begin position="30"/>
        <end position="141"/>
    </location>
</feature>
<dbReference type="Pfam" id="PF01058">
    <property type="entry name" value="Oxidored_q6"/>
    <property type="match status" value="1"/>
</dbReference>
<dbReference type="SUPFAM" id="SSF56770">
    <property type="entry name" value="HydA/Nqo6-like"/>
    <property type="match status" value="1"/>
</dbReference>
<evidence type="ECO:0000256" key="2">
    <source>
        <dbReference type="ARBA" id="ARBA00009173"/>
    </source>
</evidence>
<dbReference type="PANTHER" id="PTHR42989">
    <property type="entry name" value="HYDROGENASE-4 COMPONENT I"/>
    <property type="match status" value="1"/>
</dbReference>
<keyword evidence="4 7" id="KW-0479">Metal-binding</keyword>